<reference evidence="1 2" key="1">
    <citation type="submission" date="2023-12" db="EMBL/GenBank/DDBJ databases">
        <title>Genome sequencing and assembly of bacterial species from a model synthetic community.</title>
        <authorList>
            <person name="Hogle S.L."/>
        </authorList>
    </citation>
    <scope>NUCLEOTIDE SEQUENCE [LARGE SCALE GENOMIC DNA]</scope>
    <source>
        <strain evidence="1 2">HAMBI 2494</strain>
    </source>
</reference>
<dbReference type="InterPro" id="IPR010662">
    <property type="entry name" value="RBBP9/YdeN"/>
</dbReference>
<sequence>MIDHTVLTLPGYLNSGPGHWQTRWEALHGGHGPAVVATSGARPGNFAFTRVQMADWDHPVREAWCRTLDAAVAAAEGPVLLAAHSMGCLTVAFWATQYATPEHAAKVAGALLVAVPDPAGAAFPRDAAGFSPVPLETLPFPTTVVASSDDPYGSLAFSESCARAWGSRWFDVGARGHINADSGLGDWEQGLAWLAELAREPRVEEGR</sequence>
<organism evidence="1 2">
    <name type="scientific">Paraburkholderia kururiensis</name>
    <dbReference type="NCBI Taxonomy" id="984307"/>
    <lineage>
        <taxon>Bacteria</taxon>
        <taxon>Pseudomonadati</taxon>
        <taxon>Pseudomonadota</taxon>
        <taxon>Betaproteobacteria</taxon>
        <taxon>Burkholderiales</taxon>
        <taxon>Burkholderiaceae</taxon>
        <taxon>Paraburkholderia</taxon>
    </lineage>
</organism>
<protein>
    <submittedName>
        <fullName evidence="1">Alpha/beta hydrolase</fullName>
    </submittedName>
</protein>
<gene>
    <name evidence="1" type="ORF">U0042_24700</name>
</gene>
<evidence type="ECO:0000313" key="1">
    <source>
        <dbReference type="EMBL" id="WQD77225.1"/>
    </source>
</evidence>
<dbReference type="EMBL" id="CP139965">
    <property type="protein sequence ID" value="WQD77225.1"/>
    <property type="molecule type" value="Genomic_DNA"/>
</dbReference>
<dbReference type="GO" id="GO:0016787">
    <property type="term" value="F:hydrolase activity"/>
    <property type="evidence" value="ECO:0007669"/>
    <property type="project" value="UniProtKB-KW"/>
</dbReference>
<dbReference type="InterPro" id="IPR029058">
    <property type="entry name" value="AB_hydrolase_fold"/>
</dbReference>
<dbReference type="Pfam" id="PF06821">
    <property type="entry name" value="Ser_hydrolase"/>
    <property type="match status" value="1"/>
</dbReference>
<evidence type="ECO:0000313" key="2">
    <source>
        <dbReference type="Proteomes" id="UP001325479"/>
    </source>
</evidence>
<proteinExistence type="predicted"/>
<dbReference type="Proteomes" id="UP001325479">
    <property type="component" value="Chromosome"/>
</dbReference>
<keyword evidence="2" id="KW-1185">Reference proteome</keyword>
<name>A0ABZ0WIP6_9BURK</name>
<dbReference type="Gene3D" id="3.40.50.1820">
    <property type="entry name" value="alpha/beta hydrolase"/>
    <property type="match status" value="1"/>
</dbReference>
<keyword evidence="1" id="KW-0378">Hydrolase</keyword>
<accession>A0ABZ0WIP6</accession>
<dbReference type="RefSeq" id="WP_114814750.1">
    <property type="nucleotide sequence ID" value="NZ_CP139965.1"/>
</dbReference>
<dbReference type="SUPFAM" id="SSF53474">
    <property type="entry name" value="alpha/beta-Hydrolases"/>
    <property type="match status" value="1"/>
</dbReference>